<comment type="caution">
    <text evidence="6">The sequence shown here is derived from an EMBL/GenBank/DDBJ whole genome shotgun (WGS) entry which is preliminary data.</text>
</comment>
<name>A0A7K1TGL0_9BACT</name>
<proteinExistence type="inferred from homology"/>
<keyword evidence="3 4" id="KW-0326">Glycosidase</keyword>
<organism evidence="6 7">
    <name type="scientific">Hymenobacter ginkgonis</name>
    <dbReference type="NCBI Taxonomy" id="2682976"/>
    <lineage>
        <taxon>Bacteria</taxon>
        <taxon>Pseudomonadati</taxon>
        <taxon>Bacteroidota</taxon>
        <taxon>Cytophagia</taxon>
        <taxon>Cytophagales</taxon>
        <taxon>Hymenobacteraceae</taxon>
        <taxon>Hymenobacter</taxon>
    </lineage>
</organism>
<dbReference type="InterPro" id="IPR024535">
    <property type="entry name" value="RHGA/B-epi-like_pectate_lyase"/>
</dbReference>
<dbReference type="InterPro" id="IPR051801">
    <property type="entry name" value="GH28_Enzymes"/>
</dbReference>
<comment type="similarity">
    <text evidence="1 4">Belongs to the glycosyl hydrolase 28 family.</text>
</comment>
<dbReference type="PANTHER" id="PTHR31339">
    <property type="entry name" value="PECTIN LYASE-RELATED"/>
    <property type="match status" value="1"/>
</dbReference>
<keyword evidence="7" id="KW-1185">Reference proteome</keyword>
<dbReference type="Gene3D" id="2.160.20.10">
    <property type="entry name" value="Single-stranded right-handed beta-helix, Pectin lyase-like"/>
    <property type="match status" value="1"/>
</dbReference>
<dbReference type="AlphaFoldDB" id="A0A7K1TGL0"/>
<reference evidence="6 7" key="1">
    <citation type="submission" date="2019-12" db="EMBL/GenBank/DDBJ databases">
        <title>Hymenobacter sp. HMF4947 Genome sequencing and assembly.</title>
        <authorList>
            <person name="Kang H."/>
            <person name="Cha I."/>
            <person name="Kim H."/>
            <person name="Joh K."/>
        </authorList>
    </citation>
    <scope>NUCLEOTIDE SEQUENCE [LARGE SCALE GENOMIC DNA]</scope>
    <source>
        <strain evidence="6 7">HMF4947</strain>
    </source>
</reference>
<protein>
    <submittedName>
        <fullName evidence="6">Glycoside hydrolase family 28 protein</fullName>
    </submittedName>
</protein>
<dbReference type="SUPFAM" id="SSF51126">
    <property type="entry name" value="Pectin lyase-like"/>
    <property type="match status" value="1"/>
</dbReference>
<dbReference type="Pfam" id="PF12708">
    <property type="entry name" value="Pect-lyase_RHGA_epim"/>
    <property type="match status" value="1"/>
</dbReference>
<dbReference type="InterPro" id="IPR036116">
    <property type="entry name" value="FN3_sf"/>
</dbReference>
<evidence type="ECO:0000256" key="4">
    <source>
        <dbReference type="RuleBase" id="RU361169"/>
    </source>
</evidence>
<evidence type="ECO:0000256" key="2">
    <source>
        <dbReference type="ARBA" id="ARBA00022801"/>
    </source>
</evidence>
<evidence type="ECO:0000313" key="7">
    <source>
        <dbReference type="Proteomes" id="UP000441336"/>
    </source>
</evidence>
<dbReference type="InterPro" id="IPR011050">
    <property type="entry name" value="Pectin_lyase_fold/virulence"/>
</dbReference>
<sequence>MTISSFPKPVGRGRWLLFFMLWALRLAAAPAPSYHLLLAPGTLADNSATLLWDKQYADHPVVYEVLLNGKVVGSTSKTNYTLTHLTPATQYAIQLRRQSEKGAAETATLRFKTAAKSKVYNILDYGAKRDTARTNTKAIQAAIDACAAGGTVYIPQGTFVSGALFLKSDMTLTIEKGGVLKGSTEVADYEPMILNRFEGWELKTYASLLNAGTLNRDGSYKVKNLRITGGGTISGGGKLLATAMIKANGLRSRGRLICLLNCQNVSLDNLTVTEPPSWTIHYIYSDNITCHDVTIITNGIHNGDGIDPDSSTNSYLFNCTFDTGDDCIAIKSGKNPEGFFVAKPTKNVRITDCAFTRGHGISIGSEMSGGVSDVLVQDCQAGALLHGLQIKGTKDRGGYVRNVTVRECQLLQITIFSAVNYNNDGAPAPEVPTFEHFVFENIDLSQASGKEAVIDINGFQDPAHRLRDVTFRNITLPANAKVTVNDAERVTFTNLQSPADAKPVYSVANSTNISY</sequence>
<dbReference type="GO" id="GO:0004650">
    <property type="term" value="F:polygalacturonase activity"/>
    <property type="evidence" value="ECO:0007669"/>
    <property type="project" value="InterPro"/>
</dbReference>
<dbReference type="Proteomes" id="UP000441336">
    <property type="component" value="Unassembled WGS sequence"/>
</dbReference>
<dbReference type="InterPro" id="IPR003961">
    <property type="entry name" value="FN3_dom"/>
</dbReference>
<dbReference type="SUPFAM" id="SSF49265">
    <property type="entry name" value="Fibronectin type III"/>
    <property type="match status" value="1"/>
</dbReference>
<dbReference type="InterPro" id="IPR012334">
    <property type="entry name" value="Pectin_lyas_fold"/>
</dbReference>
<dbReference type="InterPro" id="IPR000743">
    <property type="entry name" value="Glyco_hydro_28"/>
</dbReference>
<dbReference type="EMBL" id="WQKZ01000003">
    <property type="protein sequence ID" value="MVN77557.1"/>
    <property type="molecule type" value="Genomic_DNA"/>
</dbReference>
<dbReference type="InterPro" id="IPR013783">
    <property type="entry name" value="Ig-like_fold"/>
</dbReference>
<accession>A0A7K1TGL0</accession>
<evidence type="ECO:0000313" key="6">
    <source>
        <dbReference type="EMBL" id="MVN77557.1"/>
    </source>
</evidence>
<dbReference type="GO" id="GO:0005975">
    <property type="term" value="P:carbohydrate metabolic process"/>
    <property type="evidence" value="ECO:0007669"/>
    <property type="project" value="InterPro"/>
</dbReference>
<evidence type="ECO:0000259" key="5">
    <source>
        <dbReference type="Pfam" id="PF12708"/>
    </source>
</evidence>
<evidence type="ECO:0000256" key="1">
    <source>
        <dbReference type="ARBA" id="ARBA00008834"/>
    </source>
</evidence>
<evidence type="ECO:0000256" key="3">
    <source>
        <dbReference type="ARBA" id="ARBA00023295"/>
    </source>
</evidence>
<dbReference type="CDD" id="cd00063">
    <property type="entry name" value="FN3"/>
    <property type="match status" value="1"/>
</dbReference>
<feature type="domain" description="Rhamnogalacturonase A/B/Epimerase-like pectate lyase" evidence="5">
    <location>
        <begin position="120"/>
        <end position="172"/>
    </location>
</feature>
<dbReference type="Gene3D" id="2.60.40.10">
    <property type="entry name" value="Immunoglobulins"/>
    <property type="match status" value="1"/>
</dbReference>
<dbReference type="RefSeq" id="WP_157566696.1">
    <property type="nucleotide sequence ID" value="NZ_WQKZ01000003.1"/>
</dbReference>
<dbReference type="PROSITE" id="PS00502">
    <property type="entry name" value="POLYGALACTURONASE"/>
    <property type="match status" value="1"/>
</dbReference>
<dbReference type="Pfam" id="PF00295">
    <property type="entry name" value="Glyco_hydro_28"/>
    <property type="match status" value="1"/>
</dbReference>
<dbReference type="PANTHER" id="PTHR31339:SF9">
    <property type="entry name" value="PLASMIN AND FIBRONECTIN-BINDING PROTEIN A"/>
    <property type="match status" value="1"/>
</dbReference>
<gene>
    <name evidence="6" type="ORF">GO988_14575</name>
</gene>
<keyword evidence="2 4" id="KW-0378">Hydrolase</keyword>